<dbReference type="PRINTS" id="PR00147">
    <property type="entry name" value="DNAPHOTLYASE"/>
</dbReference>
<feature type="domain" description="Photolyase/cryptochrome alpha/beta" evidence="8">
    <location>
        <begin position="1"/>
        <end position="129"/>
    </location>
</feature>
<dbReference type="InterPro" id="IPR014729">
    <property type="entry name" value="Rossmann-like_a/b/a_fold"/>
</dbReference>
<dbReference type="NCBIfam" id="TIGR02765">
    <property type="entry name" value="crypto_DASH"/>
    <property type="match status" value="1"/>
</dbReference>
<dbReference type="SUPFAM" id="SSF48173">
    <property type="entry name" value="Cryptochrome/photolyase FAD-binding domain"/>
    <property type="match status" value="1"/>
</dbReference>
<keyword evidence="4 6" id="KW-0274">FAD</keyword>
<comment type="function">
    <text evidence="7">May have a photoreceptor function.</text>
</comment>
<dbReference type="Gene3D" id="1.10.579.10">
    <property type="entry name" value="DNA Cyclobutane Dipyrimidine Photolyase, subunit A, domain 3"/>
    <property type="match status" value="1"/>
</dbReference>
<evidence type="ECO:0000256" key="6">
    <source>
        <dbReference type="PIRSR" id="PIRSR602081-1"/>
    </source>
</evidence>
<dbReference type="GO" id="GO:0000719">
    <property type="term" value="P:photoreactive repair"/>
    <property type="evidence" value="ECO:0007669"/>
    <property type="project" value="TreeGrafter"/>
</dbReference>
<dbReference type="OrthoDB" id="9772484at2"/>
<evidence type="ECO:0000313" key="10">
    <source>
        <dbReference type="Proteomes" id="UP000245728"/>
    </source>
</evidence>
<dbReference type="InterPro" id="IPR036134">
    <property type="entry name" value="Crypto/Photolyase_FAD-like_sf"/>
</dbReference>
<dbReference type="Proteomes" id="UP000245728">
    <property type="component" value="Chromosome"/>
</dbReference>
<name>A0A2S2E5B9_9ALTE</name>
<evidence type="ECO:0000256" key="4">
    <source>
        <dbReference type="ARBA" id="ARBA00022827"/>
    </source>
</evidence>
<keyword evidence="3 6" id="KW-0285">Flavoprotein</keyword>
<feature type="binding site" evidence="6">
    <location>
        <begin position="272"/>
        <end position="279"/>
    </location>
    <ligand>
        <name>FAD</name>
        <dbReference type="ChEBI" id="CHEBI:57692"/>
    </ligand>
</feature>
<dbReference type="GO" id="GO:0003913">
    <property type="term" value="F:DNA photolyase activity"/>
    <property type="evidence" value="ECO:0007669"/>
    <property type="project" value="InterPro"/>
</dbReference>
<dbReference type="InterPro" id="IPR036155">
    <property type="entry name" value="Crypto/Photolyase_N_sf"/>
</dbReference>
<evidence type="ECO:0000313" key="9">
    <source>
        <dbReference type="EMBL" id="AWL12855.1"/>
    </source>
</evidence>
<gene>
    <name evidence="9" type="ORF">HMF8227_02403</name>
</gene>
<evidence type="ECO:0000259" key="8">
    <source>
        <dbReference type="PROSITE" id="PS51645"/>
    </source>
</evidence>
<evidence type="ECO:0000256" key="1">
    <source>
        <dbReference type="ARBA" id="ARBA00005862"/>
    </source>
</evidence>
<evidence type="ECO:0000256" key="7">
    <source>
        <dbReference type="RuleBase" id="RU367151"/>
    </source>
</evidence>
<dbReference type="GO" id="GO:0071949">
    <property type="term" value="F:FAD binding"/>
    <property type="evidence" value="ECO:0007669"/>
    <property type="project" value="TreeGrafter"/>
</dbReference>
<protein>
    <recommendedName>
        <fullName evidence="2 7">Cryptochrome DASH</fullName>
    </recommendedName>
</protein>
<feature type="binding site" evidence="6">
    <location>
        <begin position="362"/>
        <end position="364"/>
    </location>
    <ligand>
        <name>FAD</name>
        <dbReference type="ChEBI" id="CHEBI:57692"/>
    </ligand>
</feature>
<dbReference type="RefSeq" id="WP_109340390.1">
    <property type="nucleotide sequence ID" value="NZ_CP029347.1"/>
</dbReference>
<accession>A0A2S2E5B9</accession>
<proteinExistence type="inferred from homology"/>
<dbReference type="Pfam" id="PF00875">
    <property type="entry name" value="DNA_photolyase"/>
    <property type="match status" value="1"/>
</dbReference>
<dbReference type="PANTHER" id="PTHR11455:SF22">
    <property type="entry name" value="CRYPTOCHROME DASH"/>
    <property type="match status" value="1"/>
</dbReference>
<comment type="cofactor">
    <cofactor evidence="6 7">
        <name>FAD</name>
        <dbReference type="ChEBI" id="CHEBI:57692"/>
    </cofactor>
    <text evidence="6 7">Binds 1 FAD per subunit.</text>
</comment>
<dbReference type="Pfam" id="PF03441">
    <property type="entry name" value="FAD_binding_7"/>
    <property type="match status" value="1"/>
</dbReference>
<dbReference type="EMBL" id="CP029347">
    <property type="protein sequence ID" value="AWL12855.1"/>
    <property type="molecule type" value="Genomic_DNA"/>
</dbReference>
<dbReference type="SUPFAM" id="SSF52425">
    <property type="entry name" value="Cryptochrome/photolyase, N-terminal domain"/>
    <property type="match status" value="1"/>
</dbReference>
<dbReference type="Gene3D" id="3.40.50.620">
    <property type="entry name" value="HUPs"/>
    <property type="match status" value="1"/>
</dbReference>
<dbReference type="GO" id="GO:0003677">
    <property type="term" value="F:DNA binding"/>
    <property type="evidence" value="ECO:0007669"/>
    <property type="project" value="TreeGrafter"/>
</dbReference>
<dbReference type="InterPro" id="IPR014133">
    <property type="entry name" value="Cry_DASH"/>
</dbReference>
<dbReference type="InterPro" id="IPR005101">
    <property type="entry name" value="Cryptochr/Photolyase_FAD-bd"/>
</dbReference>
<reference evidence="9 10" key="1">
    <citation type="submission" date="2018-05" db="EMBL/GenBank/DDBJ databases">
        <title>Salinimonas sp. HMF8227 Genome sequencing and assembly.</title>
        <authorList>
            <person name="Kang H."/>
            <person name="Kang J."/>
            <person name="Cha I."/>
            <person name="Kim H."/>
            <person name="Joh K."/>
        </authorList>
    </citation>
    <scope>NUCLEOTIDE SEQUENCE [LARGE SCALE GENOMIC DNA]</scope>
    <source>
        <strain evidence="9 10">HMF8227</strain>
    </source>
</reference>
<keyword evidence="10" id="KW-1185">Reference proteome</keyword>
<dbReference type="Gene3D" id="1.25.40.80">
    <property type="match status" value="1"/>
</dbReference>
<evidence type="ECO:0000256" key="2">
    <source>
        <dbReference type="ARBA" id="ARBA00017881"/>
    </source>
</evidence>
<dbReference type="InterPro" id="IPR006050">
    <property type="entry name" value="DNA_photolyase_N"/>
</dbReference>
<organism evidence="9 10">
    <name type="scientific">Saliniradius amylolyticus</name>
    <dbReference type="NCBI Taxonomy" id="2183582"/>
    <lineage>
        <taxon>Bacteria</taxon>
        <taxon>Pseudomonadati</taxon>
        <taxon>Pseudomonadota</taxon>
        <taxon>Gammaproteobacteria</taxon>
        <taxon>Alteromonadales</taxon>
        <taxon>Alteromonadaceae</taxon>
        <taxon>Saliniradius</taxon>
    </lineage>
</organism>
<evidence type="ECO:0000256" key="5">
    <source>
        <dbReference type="ARBA" id="ARBA00022991"/>
    </source>
</evidence>
<feature type="binding site" evidence="6">
    <location>
        <begin position="232"/>
        <end position="236"/>
    </location>
    <ligand>
        <name>FAD</name>
        <dbReference type="ChEBI" id="CHEBI:57692"/>
    </ligand>
</feature>
<dbReference type="InterPro" id="IPR002081">
    <property type="entry name" value="Cryptochrome/DNA_photolyase_1"/>
</dbReference>
<dbReference type="PANTHER" id="PTHR11455">
    <property type="entry name" value="CRYPTOCHROME"/>
    <property type="match status" value="1"/>
</dbReference>
<comment type="cofactor">
    <cofactor evidence="7">
        <name>(6R)-5,10-methylene-5,6,7,8-tetrahydrofolate</name>
        <dbReference type="ChEBI" id="CHEBI:15636"/>
    </cofactor>
    <text evidence="7">Binds 1 5,10-methenyltetrahydrofolate (MTHF) per subunit.</text>
</comment>
<dbReference type="AlphaFoldDB" id="A0A2S2E5B9"/>
<dbReference type="KEGG" id="salh:HMF8227_02403"/>
<sequence length="408" mass="46553">MDSIVIFNGSLRLDDNPALRQAAEYGQRLICLFVYDELLCADSYGLARLGPFRAHFIAEAVADLDHQLSSMGQRLVVRQGNLVDVVTALCHSLEKPQVYIQAPACYQELKQVARLSHRVTLRLCQGHRLLPELPMELEKLPGSFTSFRKQVEARWPSIPVDEKPESLPGGPDIPSDPIIGLEQRAITDKRSIIPLVGGETAGQQRLADYMGPDGALSHYKETRNGLLNSNDSSKLSPWLAQGSLSPRRVYHCVKEYEVRNGANQSTYWLIFELLWRDFFAFTAIRKGKNFFGPAEELTLTEPFERWRNGETGQPFVDANMKELLYTGYMSNRGRQNVASFLIHELDQDWRLGAWWFEYQLIDHDPASNYGNWRYIAGSGQDPRGGRRFNIQKQAALYDPEGRYIQRWL</sequence>
<comment type="similarity">
    <text evidence="1 7">Belongs to the DNA photolyase class-1 family.</text>
</comment>
<evidence type="ECO:0000256" key="3">
    <source>
        <dbReference type="ARBA" id="ARBA00022630"/>
    </source>
</evidence>
<keyword evidence="9" id="KW-0456">Lyase</keyword>
<feature type="binding site" evidence="6">
    <location>
        <position position="219"/>
    </location>
    <ligand>
        <name>FAD</name>
        <dbReference type="ChEBI" id="CHEBI:57692"/>
    </ligand>
</feature>
<dbReference type="PROSITE" id="PS51645">
    <property type="entry name" value="PHR_CRY_ALPHA_BETA"/>
    <property type="match status" value="1"/>
</dbReference>
<keyword evidence="5 7" id="KW-0157">Chromophore</keyword>